<dbReference type="AlphaFoldDB" id="F2NNG6"/>
<name>F2NNG6_MARHT</name>
<dbReference type="eggNOG" id="COG1309">
    <property type="taxonomic scope" value="Bacteria"/>
</dbReference>
<dbReference type="EMBL" id="CP002630">
    <property type="protein sequence ID" value="AEB10776.1"/>
    <property type="molecule type" value="Genomic_DNA"/>
</dbReference>
<dbReference type="InterPro" id="IPR036271">
    <property type="entry name" value="Tet_transcr_reg_TetR-rel_C_sf"/>
</dbReference>
<dbReference type="Gene3D" id="1.10.10.60">
    <property type="entry name" value="Homeodomain-like"/>
    <property type="match status" value="1"/>
</dbReference>
<evidence type="ECO:0000256" key="4">
    <source>
        <dbReference type="PROSITE-ProRule" id="PRU00335"/>
    </source>
</evidence>
<dbReference type="Pfam" id="PF00440">
    <property type="entry name" value="TetR_N"/>
    <property type="match status" value="1"/>
</dbReference>
<evidence type="ECO:0000256" key="3">
    <source>
        <dbReference type="ARBA" id="ARBA00023163"/>
    </source>
</evidence>
<dbReference type="PRINTS" id="PR00455">
    <property type="entry name" value="HTHTETR"/>
</dbReference>
<dbReference type="PANTHER" id="PTHR30055:SF226">
    <property type="entry name" value="HTH-TYPE TRANSCRIPTIONAL REGULATOR PKSA"/>
    <property type="match status" value="1"/>
</dbReference>
<dbReference type="InterPro" id="IPR009057">
    <property type="entry name" value="Homeodomain-like_sf"/>
</dbReference>
<proteinExistence type="predicted"/>
<evidence type="ECO:0000259" key="5">
    <source>
        <dbReference type="PROSITE" id="PS50977"/>
    </source>
</evidence>
<organism evidence="6 7">
    <name type="scientific">Marinithermus hydrothermalis (strain DSM 14884 / JCM 11576 / T1)</name>
    <dbReference type="NCBI Taxonomy" id="869210"/>
    <lineage>
        <taxon>Bacteria</taxon>
        <taxon>Thermotogati</taxon>
        <taxon>Deinococcota</taxon>
        <taxon>Deinococci</taxon>
        <taxon>Thermales</taxon>
        <taxon>Thermaceae</taxon>
        <taxon>Marinithermus</taxon>
    </lineage>
</organism>
<dbReference type="SUPFAM" id="SSF48498">
    <property type="entry name" value="Tetracyclin repressor-like, C-terminal domain"/>
    <property type="match status" value="1"/>
</dbReference>
<dbReference type="SUPFAM" id="SSF46689">
    <property type="entry name" value="Homeodomain-like"/>
    <property type="match status" value="1"/>
</dbReference>
<keyword evidence="2 4" id="KW-0238">DNA-binding</keyword>
<dbReference type="Gene3D" id="1.10.357.10">
    <property type="entry name" value="Tetracycline Repressor, domain 2"/>
    <property type="match status" value="1"/>
</dbReference>
<evidence type="ECO:0000256" key="2">
    <source>
        <dbReference type="ARBA" id="ARBA00023125"/>
    </source>
</evidence>
<feature type="domain" description="HTH tetR-type" evidence="5">
    <location>
        <begin position="8"/>
        <end position="68"/>
    </location>
</feature>
<dbReference type="GO" id="GO:0003700">
    <property type="term" value="F:DNA-binding transcription factor activity"/>
    <property type="evidence" value="ECO:0007669"/>
    <property type="project" value="TreeGrafter"/>
</dbReference>
<dbReference type="OrthoDB" id="9780824at2"/>
<protein>
    <submittedName>
        <fullName evidence="6">Regulatory protein TetR</fullName>
    </submittedName>
</protein>
<evidence type="ECO:0000313" key="6">
    <source>
        <dbReference type="EMBL" id="AEB10776.1"/>
    </source>
</evidence>
<accession>F2NNG6</accession>
<reference evidence="6 7" key="1">
    <citation type="journal article" date="2012" name="Stand. Genomic Sci.">
        <title>Complete genome sequence of the aerobic, heterotroph Marinithermus hydrothermalis type strain (T1(T)) from a deep-sea hydrothermal vent chimney.</title>
        <authorList>
            <person name="Copeland A."/>
            <person name="Gu W."/>
            <person name="Yasawong M."/>
            <person name="Lapidus A."/>
            <person name="Lucas S."/>
            <person name="Deshpande S."/>
            <person name="Pagani I."/>
            <person name="Tapia R."/>
            <person name="Cheng J.F."/>
            <person name="Goodwin L.A."/>
            <person name="Pitluck S."/>
            <person name="Liolios K."/>
            <person name="Ivanova N."/>
            <person name="Mavromatis K."/>
            <person name="Mikhailova N."/>
            <person name="Pati A."/>
            <person name="Chen A."/>
            <person name="Palaniappan K."/>
            <person name="Land M."/>
            <person name="Pan C."/>
            <person name="Brambilla E.M."/>
            <person name="Rohde M."/>
            <person name="Tindall B.J."/>
            <person name="Sikorski J."/>
            <person name="Goker M."/>
            <person name="Detter J.C."/>
            <person name="Bristow J."/>
            <person name="Eisen J.A."/>
            <person name="Markowitz V."/>
            <person name="Hugenholtz P."/>
            <person name="Kyrpides N.C."/>
            <person name="Klenk H.P."/>
            <person name="Woyke T."/>
        </authorList>
    </citation>
    <scope>NUCLEOTIDE SEQUENCE [LARGE SCALE GENOMIC DNA]</scope>
    <source>
        <strain evidence="7">DSM 14884 / JCM 11576 / T1</strain>
    </source>
</reference>
<dbReference type="InterPro" id="IPR050109">
    <property type="entry name" value="HTH-type_TetR-like_transc_reg"/>
</dbReference>
<dbReference type="RefSeq" id="WP_013702831.1">
    <property type="nucleotide sequence ID" value="NC_015387.1"/>
</dbReference>
<dbReference type="InterPro" id="IPR011075">
    <property type="entry name" value="TetR_C"/>
</dbReference>
<keyword evidence="1" id="KW-0805">Transcription regulation</keyword>
<keyword evidence="3" id="KW-0804">Transcription</keyword>
<keyword evidence="7" id="KW-1185">Reference proteome</keyword>
<evidence type="ECO:0000256" key="1">
    <source>
        <dbReference type="ARBA" id="ARBA00023015"/>
    </source>
</evidence>
<sequence length="191" mass="21470">MHLHPPRRTADTRLLSAALELVAERGYRGATTRRIAERAGVAEVTLFRRFKTKARLVAEAVRWATADLGSLAQEPTGDLRTDLVRLARVYNDLIQTRRGLVLRILPELGREPALQKVFREVMETRLGGVFALFQHYQAAGRLEAEPVAAQALAFLGPLFARNLLGEALGLEVPFQPEAYVERYLVGRERRD</sequence>
<dbReference type="KEGG" id="mhd:Marky_0011"/>
<dbReference type="HOGENOM" id="CLU_069356_27_3_0"/>
<feature type="DNA-binding region" description="H-T-H motif" evidence="4">
    <location>
        <begin position="31"/>
        <end position="50"/>
    </location>
</feature>
<dbReference type="STRING" id="869210.Marky_0011"/>
<dbReference type="PROSITE" id="PS50977">
    <property type="entry name" value="HTH_TETR_2"/>
    <property type="match status" value="1"/>
</dbReference>
<dbReference type="Proteomes" id="UP000007030">
    <property type="component" value="Chromosome"/>
</dbReference>
<dbReference type="Pfam" id="PF16859">
    <property type="entry name" value="TetR_C_11"/>
    <property type="match status" value="1"/>
</dbReference>
<gene>
    <name evidence="6" type="ordered locus">Marky_0011</name>
</gene>
<evidence type="ECO:0000313" key="7">
    <source>
        <dbReference type="Proteomes" id="UP000007030"/>
    </source>
</evidence>
<dbReference type="InterPro" id="IPR001647">
    <property type="entry name" value="HTH_TetR"/>
</dbReference>
<dbReference type="GO" id="GO:0000976">
    <property type="term" value="F:transcription cis-regulatory region binding"/>
    <property type="evidence" value="ECO:0007669"/>
    <property type="project" value="TreeGrafter"/>
</dbReference>
<dbReference type="PANTHER" id="PTHR30055">
    <property type="entry name" value="HTH-TYPE TRANSCRIPTIONAL REGULATOR RUTR"/>
    <property type="match status" value="1"/>
</dbReference>